<dbReference type="SUPFAM" id="SSF48726">
    <property type="entry name" value="Immunoglobulin"/>
    <property type="match status" value="2"/>
</dbReference>
<comment type="subcellular location">
    <subcellularLocation>
        <location evidence="1">Cell membrane</location>
    </subcellularLocation>
</comment>
<keyword evidence="5" id="KW-0472">Membrane</keyword>
<evidence type="ECO:0000256" key="7">
    <source>
        <dbReference type="ARBA" id="ARBA00023180"/>
    </source>
</evidence>
<evidence type="ECO:0000256" key="1">
    <source>
        <dbReference type="ARBA" id="ARBA00004236"/>
    </source>
</evidence>
<dbReference type="InterPro" id="IPR003599">
    <property type="entry name" value="Ig_sub"/>
</dbReference>
<dbReference type="CDD" id="cd00099">
    <property type="entry name" value="IgV"/>
    <property type="match status" value="2"/>
</dbReference>
<evidence type="ECO:0000313" key="11">
    <source>
        <dbReference type="Proteomes" id="UP000261380"/>
    </source>
</evidence>
<dbReference type="GO" id="GO:0009617">
    <property type="term" value="P:response to bacterium"/>
    <property type="evidence" value="ECO:0007669"/>
    <property type="project" value="TreeGrafter"/>
</dbReference>
<feature type="chain" id="PRO_5017415209" description="Ig-like domain-containing protein" evidence="8">
    <location>
        <begin position="21"/>
        <end position="322"/>
    </location>
</feature>
<feature type="signal peptide" evidence="8">
    <location>
        <begin position="1"/>
        <end position="20"/>
    </location>
</feature>
<evidence type="ECO:0000256" key="8">
    <source>
        <dbReference type="SAM" id="SignalP"/>
    </source>
</evidence>
<keyword evidence="4" id="KW-0391">Immunity</keyword>
<dbReference type="InterPro" id="IPR007110">
    <property type="entry name" value="Ig-like_dom"/>
</dbReference>
<proteinExistence type="predicted"/>
<evidence type="ECO:0000259" key="9">
    <source>
        <dbReference type="PROSITE" id="PS50835"/>
    </source>
</evidence>
<accession>A0A3B5LA00</accession>
<feature type="domain" description="Ig-like" evidence="9">
    <location>
        <begin position="35"/>
        <end position="117"/>
    </location>
</feature>
<dbReference type="PROSITE" id="PS50835">
    <property type="entry name" value="IG_LIKE"/>
    <property type="match status" value="2"/>
</dbReference>
<name>A0A3B5LA00_9TELE</name>
<keyword evidence="6" id="KW-1015">Disulfide bond</keyword>
<dbReference type="Proteomes" id="UP000261380">
    <property type="component" value="Unplaced"/>
</dbReference>
<dbReference type="InterPro" id="IPR052051">
    <property type="entry name" value="TCR_complex_component"/>
</dbReference>
<dbReference type="GeneTree" id="ENSGT00950000182968"/>
<dbReference type="InterPro" id="IPR003598">
    <property type="entry name" value="Ig_sub2"/>
</dbReference>
<reference evidence="10" key="2">
    <citation type="submission" date="2025-09" db="UniProtKB">
        <authorList>
            <consortium name="Ensembl"/>
        </authorList>
    </citation>
    <scope>IDENTIFICATION</scope>
</reference>
<dbReference type="SMART" id="SM00409">
    <property type="entry name" value="IG"/>
    <property type="match status" value="2"/>
</dbReference>
<dbReference type="InterPro" id="IPR036179">
    <property type="entry name" value="Ig-like_dom_sf"/>
</dbReference>
<feature type="domain" description="Ig-like" evidence="9">
    <location>
        <begin position="144"/>
        <end position="249"/>
    </location>
</feature>
<organism evidence="10 11">
    <name type="scientific">Xiphophorus couchianus</name>
    <name type="common">Monterrey platyfish</name>
    <dbReference type="NCBI Taxonomy" id="32473"/>
    <lineage>
        <taxon>Eukaryota</taxon>
        <taxon>Metazoa</taxon>
        <taxon>Chordata</taxon>
        <taxon>Craniata</taxon>
        <taxon>Vertebrata</taxon>
        <taxon>Euteleostomi</taxon>
        <taxon>Actinopterygii</taxon>
        <taxon>Neopterygii</taxon>
        <taxon>Teleostei</taxon>
        <taxon>Neoteleostei</taxon>
        <taxon>Acanthomorphata</taxon>
        <taxon>Ovalentaria</taxon>
        <taxon>Atherinomorphae</taxon>
        <taxon>Cyprinodontiformes</taxon>
        <taxon>Poeciliidae</taxon>
        <taxon>Poeciliinae</taxon>
        <taxon>Xiphophorus</taxon>
    </lineage>
</organism>
<reference evidence="10" key="1">
    <citation type="submission" date="2025-08" db="UniProtKB">
        <authorList>
            <consortium name="Ensembl"/>
        </authorList>
    </citation>
    <scope>IDENTIFICATION</scope>
</reference>
<dbReference type="Pfam" id="PF07686">
    <property type="entry name" value="V-set"/>
    <property type="match status" value="2"/>
</dbReference>
<dbReference type="PANTHER" id="PTHR19433:SF127">
    <property type="entry name" value="NITR9"/>
    <property type="match status" value="1"/>
</dbReference>
<dbReference type="InterPro" id="IPR013783">
    <property type="entry name" value="Ig-like_fold"/>
</dbReference>
<sequence length="322" mass="36296">MELLFVILLILCDMLSTNNASDMNQQTGIRTAEVGETVTLTCSCKHDSHNAVTYLYWYYQIQGEKPRIISKQMKHDPQAEISPAYEERFRVLARSKDGVNDLMITDLQPSDSGTYYCVMLEFNAIEFGRGVFLHVKTSSSNARPSKQQPTLKKLLRLGDSVNLSCSVSAEPCEGERNLYWFRRTASQPPLIYPSEGHCTSLSNGTLYGINCTSNLQLDPVRSSDAGTYHCALASCESVVFGGGTKVEIAGMLLLQHKCSRSLISLNFVYLYLNFSFCCQKQENQTESLYYAALNLKRSVERQQQEDNVESVCVYSRVRSRKE</sequence>
<evidence type="ECO:0000256" key="6">
    <source>
        <dbReference type="ARBA" id="ARBA00023157"/>
    </source>
</evidence>
<dbReference type="SMART" id="SM00406">
    <property type="entry name" value="IGv"/>
    <property type="match status" value="2"/>
</dbReference>
<evidence type="ECO:0000313" key="10">
    <source>
        <dbReference type="Ensembl" id="ENSXCOP00000007320.1"/>
    </source>
</evidence>
<dbReference type="Ensembl" id="ENSXCOT00000007414.1">
    <property type="protein sequence ID" value="ENSXCOP00000007320.1"/>
    <property type="gene ID" value="ENSXCOG00000005664.1"/>
</dbReference>
<dbReference type="GO" id="GO:0005886">
    <property type="term" value="C:plasma membrane"/>
    <property type="evidence" value="ECO:0007669"/>
    <property type="project" value="UniProtKB-SubCell"/>
</dbReference>
<protein>
    <recommendedName>
        <fullName evidence="9">Ig-like domain-containing protein</fullName>
    </recommendedName>
</protein>
<dbReference type="InterPro" id="IPR013106">
    <property type="entry name" value="Ig_V-set"/>
</dbReference>
<evidence type="ECO:0000256" key="5">
    <source>
        <dbReference type="ARBA" id="ARBA00023136"/>
    </source>
</evidence>
<dbReference type="SMART" id="SM00408">
    <property type="entry name" value="IGc2"/>
    <property type="match status" value="2"/>
</dbReference>
<dbReference type="Gene3D" id="2.60.40.10">
    <property type="entry name" value="Immunoglobulins"/>
    <property type="match status" value="2"/>
</dbReference>
<keyword evidence="3 8" id="KW-0732">Signal</keyword>
<evidence type="ECO:0000256" key="3">
    <source>
        <dbReference type="ARBA" id="ARBA00022729"/>
    </source>
</evidence>
<dbReference type="PANTHER" id="PTHR19433">
    <property type="entry name" value="T-CELL RECEPTOR ALPHA CHAIN V REGION-RELATED"/>
    <property type="match status" value="1"/>
</dbReference>
<keyword evidence="2" id="KW-1003">Cell membrane</keyword>
<evidence type="ECO:0000256" key="4">
    <source>
        <dbReference type="ARBA" id="ARBA00022859"/>
    </source>
</evidence>
<dbReference type="AlphaFoldDB" id="A0A3B5LA00"/>
<evidence type="ECO:0000256" key="2">
    <source>
        <dbReference type="ARBA" id="ARBA00022475"/>
    </source>
</evidence>
<dbReference type="GO" id="GO:0002376">
    <property type="term" value="P:immune system process"/>
    <property type="evidence" value="ECO:0007669"/>
    <property type="project" value="UniProtKB-KW"/>
</dbReference>
<keyword evidence="7" id="KW-0325">Glycoprotein</keyword>
<keyword evidence="11" id="KW-1185">Reference proteome</keyword>